<evidence type="ECO:0000256" key="5">
    <source>
        <dbReference type="ARBA" id="ARBA00022825"/>
    </source>
</evidence>
<dbReference type="SUPFAM" id="SSF52743">
    <property type="entry name" value="Subtilisin-like"/>
    <property type="match status" value="1"/>
</dbReference>
<proteinExistence type="inferred from homology"/>
<dbReference type="RefSeq" id="XP_039142358.1">
    <property type="nucleotide sequence ID" value="XM_039286424.1"/>
</dbReference>
<keyword evidence="2 7" id="KW-0645">Protease</keyword>
<keyword evidence="4 7" id="KW-0378">Hydrolase</keyword>
<evidence type="ECO:0000259" key="11">
    <source>
        <dbReference type="Pfam" id="PF05922"/>
    </source>
</evidence>
<keyword evidence="3 8" id="KW-0732">Signal</keyword>
<evidence type="ECO:0000259" key="12">
    <source>
        <dbReference type="Pfam" id="PF17766"/>
    </source>
</evidence>
<dbReference type="InterPro" id="IPR015500">
    <property type="entry name" value="Peptidase_S8_subtilisin-rel"/>
</dbReference>
<dbReference type="InterPro" id="IPR037045">
    <property type="entry name" value="S8pro/Inhibitor_I9_sf"/>
</dbReference>
<dbReference type="InterPro" id="IPR045051">
    <property type="entry name" value="SBT"/>
</dbReference>
<feature type="domain" description="Inhibitor I9" evidence="11">
    <location>
        <begin position="32"/>
        <end position="107"/>
    </location>
</feature>
<dbReference type="GO" id="GO:0004252">
    <property type="term" value="F:serine-type endopeptidase activity"/>
    <property type="evidence" value="ECO:0007669"/>
    <property type="project" value="UniProtKB-UniRule"/>
</dbReference>
<sequence>MEMMYRRTLLCFLFFFSCTLLLQQQAFADKKSYVVYLGGHSTNSNEEIIVNSHHELLGSVMGSKEKAKEAIFYSYTKAINGFAAVMEEDEAKEISKNPEVLSVFEDKAKMLYTTHSWDFVGLPNNIPASSLIPNVNGSTDVIIAHLDTGVWPESKSFSDDGMAPIPSEWKGICQNENITKNFTCNKKLIGARYYYVGYLKNGGSTKNTKIGPRDDIGHGTHTLSTSGGAMIPNVSFFGFANGTLRGGSPHARVAMYRVCWQDGGCYDTDVLAAFDDAINDGVNLLSISLGADPAPYYEDSIAIGSFHAIQKGIMVICAAGNSGPYSATVTNAAPWIFTVAAGTTDRELLSILQYNGKSINGVSLTQGLPSNKPYPIITSTKAFLNSSSDNLTDACLLDTLDPAKVKGKIIACNIGPETIKSQINEVKRAGGVGVVLVNDVTFGDQLLGYPFNLTTINIGYDDGQNLYKYLASNKSAMAYILCELTTFGNKPAPQIADFSSRGPNIINEEILKPDIMAPGFEILASYSEAVSPFEDPSDSLHYPYAFLSGTSMATPHVSGLAGLLKSLNPTWSPAMIRSAIMTTATILDNKGGVITDMASMAPGTPFDYGAGQIQASKAMDPGLVYDLTPQDYVNFLCALGYNSTETKLFIGKQKCPSTPIEIQDLNYPSITIANLSGTVIINRTLTNVGDEGKYNVSYVAPKGTSMMVLPTKLNFGKSGDSKKYLVFVTAVNHTNNDYQFGMLTWSDGKHSVKTPLAVKMHHK</sequence>
<evidence type="ECO:0000313" key="13">
    <source>
        <dbReference type="Proteomes" id="UP001515500"/>
    </source>
</evidence>
<feature type="signal peptide" evidence="8">
    <location>
        <begin position="1"/>
        <end position="28"/>
    </location>
</feature>
<dbReference type="FunFam" id="3.30.70.80:FF:000002">
    <property type="entry name" value="Subtilisin-like protease SBT5.3"/>
    <property type="match status" value="1"/>
</dbReference>
<dbReference type="InterPro" id="IPR041469">
    <property type="entry name" value="Subtilisin-like_FN3"/>
</dbReference>
<evidence type="ECO:0000256" key="3">
    <source>
        <dbReference type="ARBA" id="ARBA00022729"/>
    </source>
</evidence>
<dbReference type="InterPro" id="IPR036852">
    <property type="entry name" value="Peptidase_S8/S53_dom_sf"/>
</dbReference>
<accession>A0AB40CQN2</accession>
<protein>
    <submittedName>
        <fullName evidence="14">Subtilisin-like protease SBT5.3</fullName>
    </submittedName>
</protein>
<dbReference type="InterPro" id="IPR003137">
    <property type="entry name" value="PA_domain"/>
</dbReference>
<evidence type="ECO:0000259" key="9">
    <source>
        <dbReference type="Pfam" id="PF00082"/>
    </source>
</evidence>
<feature type="domain" description="PA" evidence="10">
    <location>
        <begin position="393"/>
        <end position="466"/>
    </location>
</feature>
<dbReference type="Gene3D" id="3.40.50.200">
    <property type="entry name" value="Peptidase S8/S53 domain"/>
    <property type="match status" value="1"/>
</dbReference>
<dbReference type="FunFam" id="3.40.50.200:FF:000006">
    <property type="entry name" value="Subtilisin-like protease SBT1.5"/>
    <property type="match status" value="1"/>
</dbReference>
<dbReference type="Gene3D" id="2.60.40.2310">
    <property type="match status" value="1"/>
</dbReference>
<feature type="domain" description="Subtilisin-like protease fibronectin type-III" evidence="12">
    <location>
        <begin position="664"/>
        <end position="758"/>
    </location>
</feature>
<dbReference type="CDD" id="cd04852">
    <property type="entry name" value="Peptidases_S8_3"/>
    <property type="match status" value="1"/>
</dbReference>
<dbReference type="PROSITE" id="PS51892">
    <property type="entry name" value="SUBTILASE"/>
    <property type="match status" value="1"/>
</dbReference>
<evidence type="ECO:0000256" key="1">
    <source>
        <dbReference type="ARBA" id="ARBA00011073"/>
    </source>
</evidence>
<gene>
    <name evidence="14" type="primary">LOC120279493</name>
</gene>
<evidence type="ECO:0000256" key="2">
    <source>
        <dbReference type="ARBA" id="ARBA00022670"/>
    </source>
</evidence>
<dbReference type="Gene3D" id="3.30.70.80">
    <property type="entry name" value="Peptidase S8 propeptide/proteinase inhibitor I9"/>
    <property type="match status" value="1"/>
</dbReference>
<dbReference type="PRINTS" id="PR00723">
    <property type="entry name" value="SUBTILISIN"/>
</dbReference>
<dbReference type="PANTHER" id="PTHR10795">
    <property type="entry name" value="PROPROTEIN CONVERTASE SUBTILISIN/KEXIN"/>
    <property type="match status" value="1"/>
</dbReference>
<dbReference type="InterPro" id="IPR023828">
    <property type="entry name" value="Peptidase_S8_Ser-AS"/>
</dbReference>
<dbReference type="Pfam" id="PF00082">
    <property type="entry name" value="Peptidase_S8"/>
    <property type="match status" value="1"/>
</dbReference>
<evidence type="ECO:0000259" key="10">
    <source>
        <dbReference type="Pfam" id="PF02225"/>
    </source>
</evidence>
<dbReference type="GeneID" id="120279493"/>
<name>A0AB40CQN2_DIOCR</name>
<dbReference type="InterPro" id="IPR034197">
    <property type="entry name" value="Peptidases_S8_3"/>
</dbReference>
<keyword evidence="5 7" id="KW-0720">Serine protease</keyword>
<feature type="active site" description="Charge relay system" evidence="6 7">
    <location>
        <position position="218"/>
    </location>
</feature>
<dbReference type="PROSITE" id="PS00138">
    <property type="entry name" value="SUBTILASE_SER"/>
    <property type="match status" value="1"/>
</dbReference>
<dbReference type="Proteomes" id="UP001515500">
    <property type="component" value="Chromosome 16"/>
</dbReference>
<dbReference type="CDD" id="cd02120">
    <property type="entry name" value="PA_subtilisin_like"/>
    <property type="match status" value="1"/>
</dbReference>
<evidence type="ECO:0000256" key="6">
    <source>
        <dbReference type="PIRSR" id="PIRSR615500-1"/>
    </source>
</evidence>
<evidence type="ECO:0000256" key="8">
    <source>
        <dbReference type="SAM" id="SignalP"/>
    </source>
</evidence>
<feature type="chain" id="PRO_5044297512" evidence="8">
    <location>
        <begin position="29"/>
        <end position="763"/>
    </location>
</feature>
<dbReference type="InterPro" id="IPR000209">
    <property type="entry name" value="Peptidase_S8/S53_dom"/>
</dbReference>
<dbReference type="InterPro" id="IPR010259">
    <property type="entry name" value="S8pro/Inhibitor_I9"/>
</dbReference>
<reference evidence="14" key="1">
    <citation type="submission" date="2025-08" db="UniProtKB">
        <authorList>
            <consortium name="RefSeq"/>
        </authorList>
    </citation>
    <scope>IDENTIFICATION</scope>
</reference>
<keyword evidence="13" id="KW-1185">Reference proteome</keyword>
<feature type="active site" description="Charge relay system" evidence="6 7">
    <location>
        <position position="147"/>
    </location>
</feature>
<dbReference type="Gene3D" id="3.50.30.30">
    <property type="match status" value="1"/>
</dbReference>
<dbReference type="Pfam" id="PF02225">
    <property type="entry name" value="PA"/>
    <property type="match status" value="1"/>
</dbReference>
<dbReference type="PROSITE" id="PS51257">
    <property type="entry name" value="PROKAR_LIPOPROTEIN"/>
    <property type="match status" value="1"/>
</dbReference>
<feature type="domain" description="Peptidase S8/S53" evidence="9">
    <location>
        <begin position="139"/>
        <end position="595"/>
    </location>
</feature>
<dbReference type="GO" id="GO:0006508">
    <property type="term" value="P:proteolysis"/>
    <property type="evidence" value="ECO:0007669"/>
    <property type="project" value="UniProtKB-KW"/>
</dbReference>
<evidence type="ECO:0000256" key="7">
    <source>
        <dbReference type="PROSITE-ProRule" id="PRU01240"/>
    </source>
</evidence>
<dbReference type="Pfam" id="PF17766">
    <property type="entry name" value="fn3_6"/>
    <property type="match status" value="1"/>
</dbReference>
<evidence type="ECO:0000313" key="14">
    <source>
        <dbReference type="RefSeq" id="XP_039142358.1"/>
    </source>
</evidence>
<organism evidence="13 14">
    <name type="scientific">Dioscorea cayennensis subsp. rotundata</name>
    <name type="common">White Guinea yam</name>
    <name type="synonym">Dioscorea rotundata</name>
    <dbReference type="NCBI Taxonomy" id="55577"/>
    <lineage>
        <taxon>Eukaryota</taxon>
        <taxon>Viridiplantae</taxon>
        <taxon>Streptophyta</taxon>
        <taxon>Embryophyta</taxon>
        <taxon>Tracheophyta</taxon>
        <taxon>Spermatophyta</taxon>
        <taxon>Magnoliopsida</taxon>
        <taxon>Liliopsida</taxon>
        <taxon>Dioscoreales</taxon>
        <taxon>Dioscoreaceae</taxon>
        <taxon>Dioscorea</taxon>
    </lineage>
</organism>
<comment type="similarity">
    <text evidence="1 7">Belongs to the peptidase S8 family.</text>
</comment>
<dbReference type="AlphaFoldDB" id="A0AB40CQN2"/>
<feature type="active site" description="Charge relay system" evidence="6 7">
    <location>
        <position position="551"/>
    </location>
</feature>
<dbReference type="Pfam" id="PF05922">
    <property type="entry name" value="Inhibitor_I9"/>
    <property type="match status" value="1"/>
</dbReference>
<evidence type="ECO:0000256" key="4">
    <source>
        <dbReference type="ARBA" id="ARBA00022801"/>
    </source>
</evidence>